<evidence type="ECO:0000256" key="8">
    <source>
        <dbReference type="RuleBase" id="RU363032"/>
    </source>
</evidence>
<protein>
    <submittedName>
        <fullName evidence="10">ABC transporter permease</fullName>
    </submittedName>
</protein>
<keyword evidence="3" id="KW-1003">Cell membrane</keyword>
<evidence type="ECO:0000256" key="1">
    <source>
        <dbReference type="ARBA" id="ARBA00004429"/>
    </source>
</evidence>
<dbReference type="NCBIfam" id="NF011596">
    <property type="entry name" value="PRK15021.1"/>
    <property type="match status" value="1"/>
</dbReference>
<evidence type="ECO:0000313" key="11">
    <source>
        <dbReference type="Proteomes" id="UP000063953"/>
    </source>
</evidence>
<evidence type="ECO:0000256" key="6">
    <source>
        <dbReference type="ARBA" id="ARBA00022989"/>
    </source>
</evidence>
<organism evidence="10 11">
    <name type="scientific">Thiopseudomonas alkaliphila</name>
    <dbReference type="NCBI Taxonomy" id="1697053"/>
    <lineage>
        <taxon>Bacteria</taxon>
        <taxon>Pseudomonadati</taxon>
        <taxon>Pseudomonadota</taxon>
        <taxon>Gammaproteobacteria</taxon>
        <taxon>Pseudomonadales</taxon>
        <taxon>Pseudomonadaceae</taxon>
        <taxon>Thiopseudomonas</taxon>
    </lineage>
</organism>
<dbReference type="RefSeq" id="WP_053100049.1">
    <property type="nucleotide sequence ID" value="NZ_CP012365.1"/>
</dbReference>
<dbReference type="Gene3D" id="1.10.3720.10">
    <property type="entry name" value="MetI-like"/>
    <property type="match status" value="1"/>
</dbReference>
<reference evidence="10 11" key="1">
    <citation type="journal article" date="2015" name="Genome Announc.">
        <title>Genome Sequences of Oblitimonas alkaliphila gen. nov. sp. nov. (Proposed), a Novel Bacterium of the Pseudomonadaceae Family.</title>
        <authorList>
            <person name="Lauer A.C."/>
            <person name="Nicholson A.C."/>
            <person name="Humrighouse B.W."/>
            <person name="Emery B."/>
            <person name="Drobish A."/>
            <person name="Juieng P."/>
            <person name="Loparev V."/>
            <person name="McQuiston J.R."/>
        </authorList>
    </citation>
    <scope>NUCLEOTIDE SEQUENCE [LARGE SCALE GENOMIC DNA]</scope>
    <source>
        <strain evidence="10 11">E5571</strain>
    </source>
</reference>
<dbReference type="CDD" id="cd06261">
    <property type="entry name" value="TM_PBP2"/>
    <property type="match status" value="1"/>
</dbReference>
<evidence type="ECO:0000256" key="7">
    <source>
        <dbReference type="ARBA" id="ARBA00023136"/>
    </source>
</evidence>
<evidence type="ECO:0000256" key="5">
    <source>
        <dbReference type="ARBA" id="ARBA00022692"/>
    </source>
</evidence>
<evidence type="ECO:0000259" key="9">
    <source>
        <dbReference type="PROSITE" id="PS50928"/>
    </source>
</evidence>
<dbReference type="SUPFAM" id="SSF161098">
    <property type="entry name" value="MetI-like"/>
    <property type="match status" value="1"/>
</dbReference>
<dbReference type="AlphaFoldDB" id="A0A0K1XCZ0"/>
<dbReference type="EMBL" id="CP012365">
    <property type="protein sequence ID" value="AKX59047.1"/>
    <property type="molecule type" value="Genomic_DNA"/>
</dbReference>
<comment type="similarity">
    <text evidence="8">Belongs to the binding-protein-dependent transport system permease family.</text>
</comment>
<dbReference type="InterPro" id="IPR000515">
    <property type="entry name" value="MetI-like"/>
</dbReference>
<keyword evidence="2 8" id="KW-0813">Transport</keyword>
<feature type="transmembrane region" description="Helical" evidence="8">
    <location>
        <begin position="259"/>
        <end position="286"/>
    </location>
</feature>
<keyword evidence="7 8" id="KW-0472">Membrane</keyword>
<evidence type="ECO:0000313" key="10">
    <source>
        <dbReference type="EMBL" id="AKX59047.1"/>
    </source>
</evidence>
<feature type="transmembrane region" description="Helical" evidence="8">
    <location>
        <begin position="21"/>
        <end position="41"/>
    </location>
</feature>
<keyword evidence="5 8" id="KW-0812">Transmembrane</keyword>
<keyword evidence="6 8" id="KW-1133">Transmembrane helix</keyword>
<dbReference type="PATRIC" id="fig|1698449.3.peg.633"/>
<keyword evidence="11" id="KW-1185">Reference proteome</keyword>
<dbReference type="GO" id="GO:0042884">
    <property type="term" value="P:microcin transport"/>
    <property type="evidence" value="ECO:0007669"/>
    <property type="project" value="TreeGrafter"/>
</dbReference>
<dbReference type="PANTHER" id="PTHR30325:SF0">
    <property type="entry name" value="INNER MEMBRANE ABC TRANSPORTER PERMEASE PROTEIN YEJE"/>
    <property type="match status" value="1"/>
</dbReference>
<proteinExistence type="inferred from homology"/>
<feature type="transmembrane region" description="Helical" evidence="8">
    <location>
        <begin position="179"/>
        <end position="198"/>
    </location>
</feature>
<dbReference type="Proteomes" id="UP000063953">
    <property type="component" value="Chromosome"/>
</dbReference>
<dbReference type="Pfam" id="PF00528">
    <property type="entry name" value="BPD_transp_1"/>
    <property type="match status" value="1"/>
</dbReference>
<feature type="transmembrane region" description="Helical" evidence="8">
    <location>
        <begin position="204"/>
        <end position="222"/>
    </location>
</feature>
<feature type="transmembrane region" description="Helical" evidence="8">
    <location>
        <begin position="306"/>
        <end position="328"/>
    </location>
</feature>
<comment type="subcellular location">
    <subcellularLocation>
        <location evidence="1">Cell inner membrane</location>
        <topology evidence="1">Multi-pass membrane protein</topology>
    </subcellularLocation>
    <subcellularLocation>
        <location evidence="8">Cell membrane</location>
        <topology evidence="8">Multi-pass membrane protein</topology>
    </subcellularLocation>
</comment>
<name>A0A0K1XCZ0_9GAMM</name>
<gene>
    <name evidence="10" type="ORF">AKN88_03160</name>
</gene>
<dbReference type="InterPro" id="IPR035906">
    <property type="entry name" value="MetI-like_sf"/>
</dbReference>
<dbReference type="GO" id="GO:0005886">
    <property type="term" value="C:plasma membrane"/>
    <property type="evidence" value="ECO:0007669"/>
    <property type="project" value="UniProtKB-SubCell"/>
</dbReference>
<dbReference type="STRING" id="1697053.AKN87_05165"/>
<sequence>MTLSPLNQRRWQHFKAHKRGWYSLWLFLLLFFFTLGAELVANDKPLIVKYDNQLYFPVVKRYPETTFGGEFPLQANYKSPYIQQLIEDKNGWILWPPIPFHYSSINYDLQVPAPAPPSAKNWLGTDDQGRDVLARVIYGFRISVLFALTLTTISAVIGIIAGALQGYYGGWVDLIGQRFMEIWSGLPVLYLLIIMASFIQPNFWWLLGIMLLFSWMSLVDLVRAEFLRGRNLEYVRAARALGMSDTNIMFRHILPNAMVSTLTFLPFIITGAIGTLTALDFLGFGLPPGAPSLGELVSQAKSNLQAPWLAISAFSVLALMLSLLVFIGEAARDAFDPRK</sequence>
<evidence type="ECO:0000256" key="4">
    <source>
        <dbReference type="ARBA" id="ARBA00022519"/>
    </source>
</evidence>
<dbReference type="GO" id="GO:0055085">
    <property type="term" value="P:transmembrane transport"/>
    <property type="evidence" value="ECO:0007669"/>
    <property type="project" value="InterPro"/>
</dbReference>
<feature type="domain" description="ABC transmembrane type-1" evidence="9">
    <location>
        <begin position="140"/>
        <end position="329"/>
    </location>
</feature>
<evidence type="ECO:0000256" key="3">
    <source>
        <dbReference type="ARBA" id="ARBA00022475"/>
    </source>
</evidence>
<dbReference type="PANTHER" id="PTHR30325">
    <property type="entry name" value="MEMBRANE COMPONENT OF ABC TRANSPORTER"/>
    <property type="match status" value="1"/>
</dbReference>
<keyword evidence="4" id="KW-0997">Cell inner membrane</keyword>
<evidence type="ECO:0000256" key="2">
    <source>
        <dbReference type="ARBA" id="ARBA00022448"/>
    </source>
</evidence>
<dbReference type="FunFam" id="1.10.3720.10:FF:000005">
    <property type="entry name" value="Microcin C ABC transporter permease"/>
    <property type="match status" value="1"/>
</dbReference>
<feature type="transmembrane region" description="Helical" evidence="8">
    <location>
        <begin position="142"/>
        <end position="167"/>
    </location>
</feature>
<accession>A0A0K1XCZ0</accession>
<dbReference type="PROSITE" id="PS50928">
    <property type="entry name" value="ABC_TM1"/>
    <property type="match status" value="1"/>
</dbReference>